<evidence type="ECO:0000256" key="12">
    <source>
        <dbReference type="ARBA" id="ARBA00022837"/>
    </source>
</evidence>
<comment type="cofactor">
    <cofactor evidence="3">
        <name>Mn(2+)</name>
        <dbReference type="ChEBI" id="CHEBI:29035"/>
    </cofactor>
</comment>
<dbReference type="Pfam" id="PF08450">
    <property type="entry name" value="SGL"/>
    <property type="match status" value="2"/>
</dbReference>
<evidence type="ECO:0000256" key="8">
    <source>
        <dbReference type="ARBA" id="ARBA00016808"/>
    </source>
</evidence>
<keyword evidence="9" id="KW-0963">Cytoplasm</keyword>
<dbReference type="FunFam" id="2.120.10.30:FF:000027">
    <property type="entry name" value="Regucalcin homologue"/>
    <property type="match status" value="2"/>
</dbReference>
<keyword evidence="10 15" id="KW-0479">Metal-binding</keyword>
<dbReference type="Proteomes" id="UP000494256">
    <property type="component" value="Unassembled WGS sequence"/>
</dbReference>
<dbReference type="GO" id="GO:0019853">
    <property type="term" value="P:L-ascorbic acid biosynthetic process"/>
    <property type="evidence" value="ECO:0007669"/>
    <property type="project" value="TreeGrafter"/>
</dbReference>
<evidence type="ECO:0000256" key="3">
    <source>
        <dbReference type="ARBA" id="ARBA00001936"/>
    </source>
</evidence>
<dbReference type="AlphaFoldDB" id="A0A8S1B896"/>
<comment type="caution">
    <text evidence="17">The sequence shown here is derived from an EMBL/GenBank/DDBJ whole genome shotgun (WGS) entry which is preliminary data.</text>
</comment>
<dbReference type="PANTHER" id="PTHR10907">
    <property type="entry name" value="REGUCALCIN"/>
    <property type="match status" value="1"/>
</dbReference>
<gene>
    <name evidence="17" type="ORF">APLA_LOCUS14675</name>
</gene>
<dbReference type="InterPro" id="IPR005511">
    <property type="entry name" value="SMP-30"/>
</dbReference>
<evidence type="ECO:0000256" key="14">
    <source>
        <dbReference type="PIRSR" id="PIRSR605511-1"/>
    </source>
</evidence>
<evidence type="ECO:0000313" key="18">
    <source>
        <dbReference type="Proteomes" id="UP000494256"/>
    </source>
</evidence>
<dbReference type="PRINTS" id="PR01791">
    <property type="entry name" value="REGUCALCIN"/>
</dbReference>
<comment type="catalytic activity">
    <reaction evidence="1">
        <text>D-glucono-1,5-lactone + H2O = D-gluconate + H(+)</text>
        <dbReference type="Rhea" id="RHEA:10440"/>
        <dbReference type="ChEBI" id="CHEBI:15377"/>
        <dbReference type="ChEBI" id="CHEBI:15378"/>
        <dbReference type="ChEBI" id="CHEBI:16217"/>
        <dbReference type="ChEBI" id="CHEBI:18391"/>
        <dbReference type="EC" id="3.1.1.17"/>
    </reaction>
</comment>
<keyword evidence="11" id="KW-0378">Hydrolase</keyword>
<dbReference type="PANTHER" id="PTHR10907:SF66">
    <property type="entry name" value="MIP34848P1-RELATED"/>
    <property type="match status" value="1"/>
</dbReference>
<sequence length="623" mass="69079">MLRENRISVRGLSDYLMSIKVQKITEPVVLGEGPHWDAQQQALYFVSILEHTIHKYVPATGQHTRTKLDGRVGFIIPVEGTSDQFLVGVERKFLIIKWDGGEGTPATVVKQISEVDQDVPMNRINDGKADPKGRVLAGTMGHEDPPGVFQQQQGSLFRINGSKVTKVVDKVGISNGLAWDLREKAMYYTDSAEKNIRRYDYDVETGEMSNMKFIFDFDKNNITGCPDGCTIDNEGNLWVAVFDGSCIINIDPRTGSLLRKVPIPALQVTSATFGGPNYDILFVTTASMNIQGTQHPPCGATFMVTVIRWSGYISRLSDYLMSVKVQKITEPVVLGEGPHWDDQQQALYFVSIREHTIHKYVPATGQHTRTKLDGRVGFIIPVEGTSDQFLVGVEHKFLIIKWDGGEGTPATVVKQISEVDQDVPMNRINDGKADPKGRVFAGTMGHEESPGVYKQQQGSLFRINGSKVTKVVDKVSISNGLAWDLREKAMYYTDSLEKNIRRYDYDVETGEMSNMKFIFDFVKNNITGFPDGCTIDNEGNLWVAVFDGSCIINIDPRTGSLLRKIPIPAPQVTSATFGGPNYDILFVTTVSMNFQGAQDQLCGATFMVTGLGVKGKPNVNYKL</sequence>
<evidence type="ECO:0000256" key="4">
    <source>
        <dbReference type="ARBA" id="ARBA00001946"/>
    </source>
</evidence>
<dbReference type="InterPro" id="IPR008367">
    <property type="entry name" value="Regucalcin"/>
</dbReference>
<evidence type="ECO:0000256" key="1">
    <source>
        <dbReference type="ARBA" id="ARBA00001589"/>
    </source>
</evidence>
<dbReference type="InterPro" id="IPR000033">
    <property type="entry name" value="LDLR_classB_rpt"/>
</dbReference>
<dbReference type="SMART" id="SM00135">
    <property type="entry name" value="LY"/>
    <property type="match status" value="2"/>
</dbReference>
<dbReference type="EMBL" id="CADEBD010000422">
    <property type="protein sequence ID" value="CAB3254358.1"/>
    <property type="molecule type" value="Genomic_DNA"/>
</dbReference>
<evidence type="ECO:0000256" key="2">
    <source>
        <dbReference type="ARBA" id="ARBA00001913"/>
    </source>
</evidence>
<accession>A0A8S1B896</accession>
<feature type="binding site" evidence="15">
    <location>
        <position position="447"/>
    </location>
    <ligand>
        <name>substrate</name>
    </ligand>
</feature>
<keyword evidence="15" id="KW-0862">Zinc</keyword>
<dbReference type="GO" id="GO:0030234">
    <property type="term" value="F:enzyme regulator activity"/>
    <property type="evidence" value="ECO:0007669"/>
    <property type="project" value="InterPro"/>
</dbReference>
<comment type="cofactor">
    <cofactor evidence="4">
        <name>Mg(2+)</name>
        <dbReference type="ChEBI" id="CHEBI:18420"/>
    </cofactor>
</comment>
<dbReference type="PRINTS" id="PR01790">
    <property type="entry name" value="SMP30FAMILY"/>
</dbReference>
<dbReference type="InterPro" id="IPR011042">
    <property type="entry name" value="6-blade_b-propeller_TolB-like"/>
</dbReference>
<feature type="binding site" evidence="15">
    <location>
        <position position="531"/>
    </location>
    <ligand>
        <name>a divalent metal cation</name>
        <dbReference type="ChEBI" id="CHEBI:60240"/>
    </ligand>
</feature>
<dbReference type="GO" id="GO:0005509">
    <property type="term" value="F:calcium ion binding"/>
    <property type="evidence" value="ECO:0007669"/>
    <property type="project" value="InterPro"/>
</dbReference>
<feature type="binding site" evidence="15">
    <location>
        <position position="429"/>
    </location>
    <ligand>
        <name>substrate</name>
    </ligand>
</feature>
<comment type="cofactor">
    <cofactor evidence="2">
        <name>Ca(2+)</name>
        <dbReference type="ChEBI" id="CHEBI:29108"/>
    </cofactor>
</comment>
<organism evidence="17 18">
    <name type="scientific">Arctia plantaginis</name>
    <name type="common">Wood tiger moth</name>
    <name type="synonym">Phalaena plantaginis</name>
    <dbReference type="NCBI Taxonomy" id="874455"/>
    <lineage>
        <taxon>Eukaryota</taxon>
        <taxon>Metazoa</taxon>
        <taxon>Ecdysozoa</taxon>
        <taxon>Arthropoda</taxon>
        <taxon>Hexapoda</taxon>
        <taxon>Insecta</taxon>
        <taxon>Pterygota</taxon>
        <taxon>Neoptera</taxon>
        <taxon>Endopterygota</taxon>
        <taxon>Lepidoptera</taxon>
        <taxon>Glossata</taxon>
        <taxon>Ditrysia</taxon>
        <taxon>Noctuoidea</taxon>
        <taxon>Erebidae</taxon>
        <taxon>Arctiinae</taxon>
        <taxon>Arctia</taxon>
    </lineage>
</organism>
<evidence type="ECO:0000256" key="5">
    <source>
        <dbReference type="ARBA" id="ARBA00004496"/>
    </source>
</evidence>
<dbReference type="GO" id="GO:0004341">
    <property type="term" value="F:gluconolactonase activity"/>
    <property type="evidence" value="ECO:0007669"/>
    <property type="project" value="UniProtKB-EC"/>
</dbReference>
<comment type="cofactor">
    <cofactor evidence="15">
        <name>Zn(2+)</name>
        <dbReference type="ChEBI" id="CHEBI:29105"/>
    </cofactor>
    <text evidence="15">Binds 1 divalent metal cation per subunit.</text>
</comment>
<protein>
    <recommendedName>
        <fullName evidence="8">Regucalcin</fullName>
        <ecNumber evidence="7">3.1.1.17</ecNumber>
    </recommendedName>
    <alternativeName>
        <fullName evidence="13">Gluconolactonase</fullName>
    </alternativeName>
</protein>
<evidence type="ECO:0000259" key="16">
    <source>
        <dbReference type="Pfam" id="PF08450"/>
    </source>
</evidence>
<dbReference type="EC" id="3.1.1.17" evidence="7"/>
<evidence type="ECO:0000256" key="11">
    <source>
        <dbReference type="ARBA" id="ARBA00022801"/>
    </source>
</evidence>
<dbReference type="SUPFAM" id="SSF63829">
    <property type="entry name" value="Calcium-dependent phosphotriesterase"/>
    <property type="match status" value="2"/>
</dbReference>
<evidence type="ECO:0000256" key="15">
    <source>
        <dbReference type="PIRSR" id="PIRSR605511-2"/>
    </source>
</evidence>
<feature type="binding site" evidence="15">
    <location>
        <position position="479"/>
    </location>
    <ligand>
        <name>a divalent metal cation</name>
        <dbReference type="ChEBI" id="CHEBI:60240"/>
    </ligand>
</feature>
<evidence type="ECO:0000256" key="6">
    <source>
        <dbReference type="ARBA" id="ARBA00008853"/>
    </source>
</evidence>
<comment type="subcellular location">
    <subcellularLocation>
        <location evidence="5">Cytoplasm</location>
    </subcellularLocation>
</comment>
<dbReference type="GO" id="GO:0005737">
    <property type="term" value="C:cytoplasm"/>
    <property type="evidence" value="ECO:0007669"/>
    <property type="project" value="UniProtKB-SubCell"/>
</dbReference>
<proteinExistence type="inferred from homology"/>
<feature type="domain" description="SMP-30/Gluconolactonase/LRE-like region" evidence="16">
    <location>
        <begin position="30"/>
        <end position="286"/>
    </location>
</feature>
<name>A0A8S1B896_ARCPL</name>
<feature type="binding site" evidence="15">
    <location>
        <position position="336"/>
    </location>
    <ligand>
        <name>a divalent metal cation</name>
        <dbReference type="ChEBI" id="CHEBI:60240"/>
    </ligand>
</feature>
<dbReference type="Gene3D" id="2.120.10.30">
    <property type="entry name" value="TolB, C-terminal domain"/>
    <property type="match status" value="2"/>
</dbReference>
<feature type="binding site" evidence="15">
    <location>
        <position position="427"/>
    </location>
    <ligand>
        <name>substrate</name>
    </ligand>
</feature>
<evidence type="ECO:0000256" key="7">
    <source>
        <dbReference type="ARBA" id="ARBA00013227"/>
    </source>
</evidence>
<reference evidence="17 18" key="1">
    <citation type="submission" date="2020-04" db="EMBL/GenBank/DDBJ databases">
        <authorList>
            <person name="Wallbank WR R."/>
            <person name="Pardo Diaz C."/>
            <person name="Kozak K."/>
            <person name="Martin S."/>
            <person name="Jiggins C."/>
            <person name="Moest M."/>
            <person name="Warren A I."/>
            <person name="Byers J.R.P. K."/>
            <person name="Montejo-Kovacevich G."/>
            <person name="Yen C E."/>
        </authorList>
    </citation>
    <scope>NUCLEOTIDE SEQUENCE [LARGE SCALE GENOMIC DNA]</scope>
</reference>
<feature type="active site" description="Proton donor/acceptor" evidence="14">
    <location>
        <position position="531"/>
    </location>
</feature>
<evidence type="ECO:0000256" key="9">
    <source>
        <dbReference type="ARBA" id="ARBA00022490"/>
    </source>
</evidence>
<comment type="similarity">
    <text evidence="6">Belongs to the SMP-30/CGR1 family.</text>
</comment>
<dbReference type="InterPro" id="IPR013658">
    <property type="entry name" value="SGL"/>
</dbReference>
<keyword evidence="12" id="KW-0106">Calcium</keyword>
<evidence type="ECO:0000313" key="17">
    <source>
        <dbReference type="EMBL" id="CAB3254358.1"/>
    </source>
</evidence>
<evidence type="ECO:0000256" key="13">
    <source>
        <dbReference type="ARBA" id="ARBA00032464"/>
    </source>
</evidence>
<feature type="domain" description="SMP-30/Gluconolactonase/LRE-like region" evidence="16">
    <location>
        <begin position="334"/>
        <end position="590"/>
    </location>
</feature>
<evidence type="ECO:0000256" key="10">
    <source>
        <dbReference type="ARBA" id="ARBA00022723"/>
    </source>
</evidence>